<organism evidence="2 3">
    <name type="scientific">Candidatus Entotheonella gemina</name>
    <dbReference type="NCBI Taxonomy" id="1429439"/>
    <lineage>
        <taxon>Bacteria</taxon>
        <taxon>Pseudomonadati</taxon>
        <taxon>Nitrospinota/Tectimicrobiota group</taxon>
        <taxon>Candidatus Tectimicrobiota</taxon>
        <taxon>Candidatus Entotheonellia</taxon>
        <taxon>Candidatus Entotheonellales</taxon>
        <taxon>Candidatus Entotheonellaceae</taxon>
        <taxon>Candidatus Entotheonella</taxon>
    </lineage>
</organism>
<dbReference type="Gene3D" id="1.10.10.60">
    <property type="entry name" value="Homeodomain-like"/>
    <property type="match status" value="1"/>
</dbReference>
<dbReference type="EMBL" id="AZHX01000411">
    <property type="protein sequence ID" value="ETX07642.1"/>
    <property type="molecule type" value="Genomic_DNA"/>
</dbReference>
<feature type="compositionally biased region" description="Basic and acidic residues" evidence="1">
    <location>
        <begin position="67"/>
        <end position="79"/>
    </location>
</feature>
<keyword evidence="3" id="KW-1185">Reference proteome</keyword>
<evidence type="ECO:0000313" key="2">
    <source>
        <dbReference type="EMBL" id="ETX07642.1"/>
    </source>
</evidence>
<proteinExistence type="predicted"/>
<comment type="caution">
    <text evidence="2">The sequence shown here is derived from an EMBL/GenBank/DDBJ whole genome shotgun (WGS) entry which is preliminary data.</text>
</comment>
<dbReference type="AlphaFoldDB" id="W4MDB9"/>
<dbReference type="HOGENOM" id="CLU_153723_0_0_7"/>
<protein>
    <submittedName>
        <fullName evidence="2">Uncharacterized protein</fullName>
    </submittedName>
</protein>
<name>W4MDB9_9BACT</name>
<sequence length="145" mass="16702">MNDGAYVLEWARQNRHSLTWVADRIGYSRQHLSQALHNNDISPDLSAALLSHFGLRVTASSKRGMQRVRETHRCPERRPAGSKPGRPAGFKGRIESKLDAYLQEIEQLLELGVTQRFIASRYQTTESNLSSWMKRRGLKRRKIDE</sequence>
<evidence type="ECO:0000313" key="3">
    <source>
        <dbReference type="Proteomes" id="UP000019140"/>
    </source>
</evidence>
<feature type="region of interest" description="Disordered" evidence="1">
    <location>
        <begin position="61"/>
        <end position="91"/>
    </location>
</feature>
<accession>W4MDB9</accession>
<reference evidence="2 3" key="1">
    <citation type="journal article" date="2014" name="Nature">
        <title>An environmental bacterial taxon with a large and distinct metabolic repertoire.</title>
        <authorList>
            <person name="Wilson M.C."/>
            <person name="Mori T."/>
            <person name="Ruckert C."/>
            <person name="Uria A.R."/>
            <person name="Helf M.J."/>
            <person name="Takada K."/>
            <person name="Gernert C."/>
            <person name="Steffens U.A."/>
            <person name="Heycke N."/>
            <person name="Schmitt S."/>
            <person name="Rinke C."/>
            <person name="Helfrich E.J."/>
            <person name="Brachmann A.O."/>
            <person name="Gurgui C."/>
            <person name="Wakimoto T."/>
            <person name="Kracht M."/>
            <person name="Crusemann M."/>
            <person name="Hentschel U."/>
            <person name="Abe I."/>
            <person name="Matsunaga S."/>
            <person name="Kalinowski J."/>
            <person name="Takeyama H."/>
            <person name="Piel J."/>
        </authorList>
    </citation>
    <scope>NUCLEOTIDE SEQUENCE [LARGE SCALE GENOMIC DNA]</scope>
    <source>
        <strain evidence="3">TSY2</strain>
    </source>
</reference>
<gene>
    <name evidence="2" type="ORF">ETSY2_10075</name>
</gene>
<evidence type="ECO:0000256" key="1">
    <source>
        <dbReference type="SAM" id="MobiDB-lite"/>
    </source>
</evidence>
<dbReference type="Proteomes" id="UP000019140">
    <property type="component" value="Unassembled WGS sequence"/>
</dbReference>